<organism evidence="1 2">
    <name type="scientific">Diaphorina citri</name>
    <name type="common">Asian citrus psyllid</name>
    <dbReference type="NCBI Taxonomy" id="121845"/>
    <lineage>
        <taxon>Eukaryota</taxon>
        <taxon>Metazoa</taxon>
        <taxon>Ecdysozoa</taxon>
        <taxon>Arthropoda</taxon>
        <taxon>Hexapoda</taxon>
        <taxon>Insecta</taxon>
        <taxon>Pterygota</taxon>
        <taxon>Neoptera</taxon>
        <taxon>Paraneoptera</taxon>
        <taxon>Hemiptera</taxon>
        <taxon>Sternorrhyncha</taxon>
        <taxon>Psylloidea</taxon>
        <taxon>Psyllidae</taxon>
        <taxon>Diaphorininae</taxon>
        <taxon>Diaphorina</taxon>
    </lineage>
</organism>
<dbReference type="RefSeq" id="XP_008486321.2">
    <property type="nucleotide sequence ID" value="XM_008488099.3"/>
</dbReference>
<name>A0A1S3DQQ5_DIACI</name>
<protein>
    <submittedName>
        <fullName evidence="2">Uncharacterized protein LOC103523021</fullName>
    </submittedName>
</protein>
<dbReference type="Proteomes" id="UP000079169">
    <property type="component" value="Unplaced"/>
</dbReference>
<dbReference type="GeneID" id="103523021"/>
<dbReference type="KEGG" id="dci:103523021"/>
<accession>A0A1S3DQQ5</accession>
<dbReference type="AlphaFoldDB" id="A0A1S3DQQ5"/>
<keyword evidence="1" id="KW-1185">Reference proteome</keyword>
<dbReference type="PaxDb" id="121845-A0A1S3DQQ5"/>
<feature type="non-terminal residue" evidence="2">
    <location>
        <position position="134"/>
    </location>
</feature>
<evidence type="ECO:0000313" key="1">
    <source>
        <dbReference type="Proteomes" id="UP000079169"/>
    </source>
</evidence>
<proteinExistence type="predicted"/>
<sequence>MKQKQREEFVETINVNKNRMTVDTLDLLTRKLLFFYHPETDDAHLITVSKMLLDKQFKSSIVEMCFSPNNIWSLRICKLLKLNLQLMRHKSLDKEFNNTVSLRVLEVFTKFDDIEKTLLPKGMGQAQLIVAQFK</sequence>
<gene>
    <name evidence="2" type="primary">LOC103523021</name>
</gene>
<reference evidence="2" key="1">
    <citation type="submission" date="2025-08" db="UniProtKB">
        <authorList>
            <consortium name="RefSeq"/>
        </authorList>
    </citation>
    <scope>IDENTIFICATION</scope>
</reference>
<evidence type="ECO:0000313" key="2">
    <source>
        <dbReference type="RefSeq" id="XP_008486321.2"/>
    </source>
</evidence>